<accession>A0A3B0ZFZ1</accession>
<name>A0A3B0ZFZ1_9ZZZZ</name>
<dbReference type="AlphaFoldDB" id="A0A3B0ZFZ1"/>
<protein>
    <submittedName>
        <fullName evidence="1">Uncharacterized protein</fullName>
    </submittedName>
</protein>
<sequence>MKQVVRSILMLAGLVSFTWQAMAETRATVLWYTEQEAGNEPWEVRYIITKNYLRSDQGDDSVDFVLLDRGEKQIYNVVEESQTVLNIDGAGKVGKRPADLEIEVRRRHDSQAPSLEGKGSTTLELRAGGEVCYSSVVVAGLMDDVSKAFEAFSDVLAVQQHRLTSNTPEQYVTPCFLARYQFAADFDVAVGLPVVTWAPDGSRRELLRYQRDVQVDDALFILPEGYEHFKPPSP</sequence>
<reference evidence="1" key="1">
    <citation type="submission" date="2018-06" db="EMBL/GenBank/DDBJ databases">
        <authorList>
            <person name="Zhirakovskaya E."/>
        </authorList>
    </citation>
    <scope>NUCLEOTIDE SEQUENCE</scope>
</reference>
<dbReference type="EMBL" id="UOFN01000125">
    <property type="protein sequence ID" value="VAW80274.1"/>
    <property type="molecule type" value="Genomic_DNA"/>
</dbReference>
<proteinExistence type="predicted"/>
<gene>
    <name evidence="1" type="ORF">MNBD_GAMMA15-725</name>
</gene>
<organism evidence="1">
    <name type="scientific">hydrothermal vent metagenome</name>
    <dbReference type="NCBI Taxonomy" id="652676"/>
    <lineage>
        <taxon>unclassified sequences</taxon>
        <taxon>metagenomes</taxon>
        <taxon>ecological metagenomes</taxon>
    </lineage>
</organism>
<evidence type="ECO:0000313" key="1">
    <source>
        <dbReference type="EMBL" id="VAW80274.1"/>
    </source>
</evidence>